<keyword evidence="1" id="KW-1133">Transmembrane helix</keyword>
<keyword evidence="3" id="KW-1185">Reference proteome</keyword>
<dbReference type="KEGG" id="csur:N24_0432"/>
<evidence type="ECO:0000313" key="2">
    <source>
        <dbReference type="EMBL" id="BAU94694.1"/>
    </source>
</evidence>
<name>A0A160PMZ1_9CORY</name>
<protein>
    <recommendedName>
        <fullName evidence="4">TadE-like protein</fullName>
    </recommendedName>
</protein>
<accession>A0A160PMZ1</accession>
<gene>
    <name evidence="2" type="ORF">N24_0432</name>
</gene>
<keyword evidence="1" id="KW-0472">Membrane</keyword>
<reference evidence="2 3" key="1">
    <citation type="submission" date="2016-02" db="EMBL/GenBank/DDBJ databases">
        <title>Corynebacterium glutamicum N24 whole genome sequencing project.</title>
        <authorList>
            <person name="Matsutani M."/>
            <person name="Nangtapong N."/>
            <person name="Yakushi T."/>
            <person name="Matsushita K."/>
        </authorList>
    </citation>
    <scope>NUCLEOTIDE SEQUENCE [LARGE SCALE GENOMIC DNA]</scope>
    <source>
        <strain evidence="2 3">N24</strain>
    </source>
</reference>
<evidence type="ECO:0000256" key="1">
    <source>
        <dbReference type="SAM" id="Phobius"/>
    </source>
</evidence>
<evidence type="ECO:0000313" key="3">
    <source>
        <dbReference type="Proteomes" id="UP000218244"/>
    </source>
</evidence>
<evidence type="ECO:0008006" key="4">
    <source>
        <dbReference type="Google" id="ProtNLM"/>
    </source>
</evidence>
<proteinExistence type="predicted"/>
<feature type="transmembrane region" description="Helical" evidence="1">
    <location>
        <begin position="20"/>
        <end position="46"/>
    </location>
</feature>
<dbReference type="AlphaFoldDB" id="A0A160PMZ1"/>
<organism evidence="2 3">
    <name type="scientific">Corynebacterium suranareeae</name>
    <dbReference type="NCBI Taxonomy" id="2506452"/>
    <lineage>
        <taxon>Bacteria</taxon>
        <taxon>Bacillati</taxon>
        <taxon>Actinomycetota</taxon>
        <taxon>Actinomycetes</taxon>
        <taxon>Mycobacteriales</taxon>
        <taxon>Corynebacteriaceae</taxon>
        <taxon>Corynebacterium</taxon>
    </lineage>
</organism>
<dbReference type="RefSeq" id="WP_096453955.1">
    <property type="nucleotide sequence ID" value="NZ_AP017369.1"/>
</dbReference>
<keyword evidence="1" id="KW-0812">Transmembrane</keyword>
<sequence>MQDLKQLRLGDDDGSVSIEAALALSSLVIVCGLIIAAMATLAAYLAAVDVAGAAARAHAIGEDFTPTRGEVNMQESAGMMTATAHIPAPFGQVSANAVFPVEN</sequence>
<dbReference type="Proteomes" id="UP000218244">
    <property type="component" value="Chromosome"/>
</dbReference>
<dbReference type="EMBL" id="AP017369">
    <property type="protein sequence ID" value="BAU94694.1"/>
    <property type="molecule type" value="Genomic_DNA"/>
</dbReference>